<keyword evidence="4" id="KW-1185">Reference proteome</keyword>
<dbReference type="Pfam" id="PF03797">
    <property type="entry name" value="Autotransporter"/>
    <property type="match status" value="1"/>
</dbReference>
<feature type="domain" description="Autotransporter" evidence="2">
    <location>
        <begin position="635"/>
        <end position="918"/>
    </location>
</feature>
<dbReference type="SUPFAM" id="SSF103515">
    <property type="entry name" value="Autotransporter"/>
    <property type="match status" value="1"/>
</dbReference>
<organism evidence="3 4">
    <name type="scientific">Pseudolabrys taiwanensis</name>
    <dbReference type="NCBI Taxonomy" id="331696"/>
    <lineage>
        <taxon>Bacteria</taxon>
        <taxon>Pseudomonadati</taxon>
        <taxon>Pseudomonadota</taxon>
        <taxon>Alphaproteobacteria</taxon>
        <taxon>Hyphomicrobiales</taxon>
        <taxon>Xanthobacteraceae</taxon>
        <taxon>Pseudolabrys</taxon>
    </lineage>
</organism>
<feature type="region of interest" description="Disordered" evidence="1">
    <location>
        <begin position="26"/>
        <end position="68"/>
    </location>
</feature>
<dbReference type="Proteomes" id="UP000254889">
    <property type="component" value="Chromosome"/>
</dbReference>
<dbReference type="OrthoDB" id="7195851at2"/>
<sequence>MTGVGGIGGDGDAGIGGGGGGGGGSGATGGHGGNGGANPGSGGAAGSSGAGGVGNQGGGGGGGGVHGAVVTVDTTNTVTVNGGAGGNGGNASWGGGGGGAAGYGVVVNGAGINYINFGLVSGGNGGGGGQSQTSGGGSGGSGGSGIAFAGTGGTFSNFGILRGGAGGAGGNGGSAFGFGRLAGFGATGGAAFVGSGMTIINSGTITGGIGGGTVGLAPGRGGIAISGNNLAISNAGAIVGGSGGHGGRNSTTGAFVYGSGAEAVVGSGLSISNGGIIAGGLSGDGQTRTNAINFTGGSNSLTFQTGSAILGNIVIGGAGTLTLSETTAQALAGAITGNGSLVHDGTSTLTLSGTSTYSGATLVNAGTLLITGALNGTSAVTVINGATFGGTGSVNRTTVQNGGTLMPGAPGTPGTFTITGNLVFSNGATYLVQGQSNSAYSKTNVTGSANVTGTAKVTFADGAYLSGTYTIIAANGGVTGTFANLITSGNVTGIRNPHLAYDANNVFLVLDPGLIAISPGFSGNQQNVANAINNAIMGGTVPNEGFATLLGFTGTQLTDSLTQLAGMTPGGAPIAGMQLMNGFLSVMLHPTGGPPSNQPDASGASTGFATEADFPREIAEAYAAAVPVKAELATTFTSRWSVWAAGYGGSTHRSSQADIGTASTNARAYGIAAGAEYKFDSQTTLGFALAGGGTSWGLANGLGNGGGNAFQIGGYASHTFGPAYISGALAYSWHDMRTDRAVTAVGSERLHASFHAQGFGARLEGGYRLRTPWLGITPYGALQLQTFHTPSYGEVAQSGAGAFALSYEARNITATRIELGAWVDKPLALASGQMLLARGRLAWGHDHSNDPTINPFFQTLPGSNFTVNTTMGPSDLALLTAGAELRLANNWAIAAQFDGEFSSHSQTYAGTGVIKRVW</sequence>
<accession>A0A345ZQ85</accession>
<dbReference type="EMBL" id="CP031417">
    <property type="protein sequence ID" value="AXK79082.1"/>
    <property type="molecule type" value="Genomic_DNA"/>
</dbReference>
<proteinExistence type="predicted"/>
<dbReference type="AlphaFoldDB" id="A0A345ZQ85"/>
<evidence type="ECO:0000313" key="4">
    <source>
        <dbReference type="Proteomes" id="UP000254889"/>
    </source>
</evidence>
<protein>
    <submittedName>
        <fullName evidence="3">Autotransporter domain-containing protein</fullName>
    </submittedName>
</protein>
<gene>
    <name evidence="3" type="ORF">DW352_00235</name>
</gene>
<dbReference type="Gene3D" id="2.40.128.130">
    <property type="entry name" value="Autotransporter beta-domain"/>
    <property type="match status" value="1"/>
</dbReference>
<evidence type="ECO:0000256" key="1">
    <source>
        <dbReference type="SAM" id="MobiDB-lite"/>
    </source>
</evidence>
<name>A0A345ZQ85_9HYPH</name>
<dbReference type="KEGG" id="ptaw:DW352_00235"/>
<reference evidence="3 4" key="1">
    <citation type="submission" date="2018-07" db="EMBL/GenBank/DDBJ databases">
        <authorList>
            <person name="Quirk P.G."/>
            <person name="Krulwich T.A."/>
        </authorList>
    </citation>
    <scope>NUCLEOTIDE SEQUENCE [LARGE SCALE GENOMIC DNA]</scope>
    <source>
        <strain evidence="3 4">CC-BB4</strain>
    </source>
</reference>
<dbReference type="InterPro" id="IPR036709">
    <property type="entry name" value="Autotransporte_beta_dom_sf"/>
</dbReference>
<feature type="compositionally biased region" description="Gly residues" evidence="1">
    <location>
        <begin position="26"/>
        <end position="66"/>
    </location>
</feature>
<dbReference type="InterPro" id="IPR005546">
    <property type="entry name" value="Autotransporte_beta"/>
</dbReference>
<dbReference type="PROSITE" id="PS51208">
    <property type="entry name" value="AUTOTRANSPORTER"/>
    <property type="match status" value="1"/>
</dbReference>
<evidence type="ECO:0000259" key="2">
    <source>
        <dbReference type="PROSITE" id="PS51208"/>
    </source>
</evidence>
<dbReference type="SMART" id="SM00869">
    <property type="entry name" value="Autotransporter"/>
    <property type="match status" value="1"/>
</dbReference>
<evidence type="ECO:0000313" key="3">
    <source>
        <dbReference type="EMBL" id="AXK79082.1"/>
    </source>
</evidence>